<accession>A0A1H5NBZ1</accession>
<evidence type="ECO:0000256" key="2">
    <source>
        <dbReference type="ARBA" id="ARBA00009142"/>
    </source>
</evidence>
<evidence type="ECO:0000256" key="4">
    <source>
        <dbReference type="ARBA" id="ARBA00022989"/>
    </source>
</evidence>
<comment type="caution">
    <text evidence="7">The sequence shown here is derived from an EMBL/GenBank/DDBJ whole genome shotgun (WGS) entry which is preliminary data.</text>
</comment>
<comment type="subcellular location">
    <subcellularLocation>
        <location evidence="6">Cell membrane</location>
        <topology evidence="6">Multi-pass membrane protein</topology>
    </subcellularLocation>
    <subcellularLocation>
        <location evidence="1">Membrane</location>
        <topology evidence="1">Multi-pass membrane protein</topology>
    </subcellularLocation>
</comment>
<proteinExistence type="inferred from homology"/>
<feature type="transmembrane region" description="Helical" evidence="6">
    <location>
        <begin position="40"/>
        <end position="58"/>
    </location>
</feature>
<dbReference type="RefSeq" id="WP_277620445.1">
    <property type="nucleotide sequence ID" value="NZ_FNUD01000002.1"/>
</dbReference>
<feature type="transmembrane region" description="Helical" evidence="6">
    <location>
        <begin position="7"/>
        <end position="34"/>
    </location>
</feature>
<keyword evidence="4 6" id="KW-1133">Transmembrane helix</keyword>
<keyword evidence="3 6" id="KW-0812">Transmembrane</keyword>
<evidence type="ECO:0000313" key="7">
    <source>
        <dbReference type="EMBL" id="SEE99075.1"/>
    </source>
</evidence>
<evidence type="ECO:0000256" key="5">
    <source>
        <dbReference type="ARBA" id="ARBA00023136"/>
    </source>
</evidence>
<dbReference type="Proteomes" id="UP000183613">
    <property type="component" value="Unassembled WGS sequence"/>
</dbReference>
<evidence type="ECO:0000313" key="8">
    <source>
        <dbReference type="Proteomes" id="UP000183613"/>
    </source>
</evidence>
<feature type="transmembrane region" description="Helical" evidence="6">
    <location>
        <begin position="220"/>
        <end position="240"/>
    </location>
</feature>
<organism evidence="7 8">
    <name type="scientific">Pseudomonas deceptionensis</name>
    <dbReference type="NCBI Taxonomy" id="882211"/>
    <lineage>
        <taxon>Bacteria</taxon>
        <taxon>Pseudomonadati</taxon>
        <taxon>Pseudomonadota</taxon>
        <taxon>Gammaproteobacteria</taxon>
        <taxon>Pseudomonadales</taxon>
        <taxon>Pseudomonadaceae</taxon>
        <taxon>Pseudomonas</taxon>
    </lineage>
</organism>
<evidence type="ECO:0000256" key="1">
    <source>
        <dbReference type="ARBA" id="ARBA00004141"/>
    </source>
</evidence>
<protein>
    <recommendedName>
        <fullName evidence="6">Probable membrane transporter protein</fullName>
    </recommendedName>
</protein>
<keyword evidence="6" id="KW-1003">Cell membrane</keyword>
<feature type="transmembrane region" description="Helical" evidence="6">
    <location>
        <begin position="246"/>
        <end position="265"/>
    </location>
</feature>
<feature type="transmembrane region" description="Helical" evidence="6">
    <location>
        <begin position="95"/>
        <end position="113"/>
    </location>
</feature>
<feature type="transmembrane region" description="Helical" evidence="6">
    <location>
        <begin position="70"/>
        <end position="89"/>
    </location>
</feature>
<feature type="transmembrane region" description="Helical" evidence="6">
    <location>
        <begin position="189"/>
        <end position="213"/>
    </location>
</feature>
<dbReference type="InterPro" id="IPR002781">
    <property type="entry name" value="TM_pro_TauE-like"/>
</dbReference>
<gene>
    <name evidence="7" type="ORF">SAMN04489800_3396</name>
</gene>
<dbReference type="GO" id="GO:0005886">
    <property type="term" value="C:plasma membrane"/>
    <property type="evidence" value="ECO:0007669"/>
    <property type="project" value="UniProtKB-SubCell"/>
</dbReference>
<dbReference type="AlphaFoldDB" id="A0A1H5NBZ1"/>
<name>A0A1H5NBZ1_PSEDM</name>
<evidence type="ECO:0000256" key="3">
    <source>
        <dbReference type="ARBA" id="ARBA00022692"/>
    </source>
</evidence>
<dbReference type="InterPro" id="IPR051598">
    <property type="entry name" value="TSUP/Inactive_protease-like"/>
</dbReference>
<sequence length="267" mass="27295">MSLEIFFGIMVGLILGLTGAGGGILAVPALVIGLGWSMTQAAPVALMAVGAAAALGAIDGLRKGLVRYRAATLMAVLGAGFTPVGLYVAHRLPESGLSALFSLVLIAVAVRMARQPRSLQPLAQAPGGQGWEQKNCMLDETTGRLKWTLKCSATLALVGSFCGLLTGLLGVGGGFLLVPAFKQLTDIRAHAVVATSLMVIALISLTAIIGALYSGVRIPAEGVIFILACMGGMLVGRMVAPKVSAQVLQLGFAVLCVLVAGALLYKI</sequence>
<evidence type="ECO:0000256" key="6">
    <source>
        <dbReference type="RuleBase" id="RU363041"/>
    </source>
</evidence>
<reference evidence="7" key="1">
    <citation type="submission" date="2016-10" db="EMBL/GenBank/DDBJ databases">
        <authorList>
            <person name="Varghese N."/>
            <person name="Submissions S."/>
        </authorList>
    </citation>
    <scope>NUCLEOTIDE SEQUENCE [LARGE SCALE GENOMIC DNA]</scope>
    <source>
        <strain evidence="7">LMG 25555</strain>
    </source>
</reference>
<keyword evidence="5 6" id="KW-0472">Membrane</keyword>
<keyword evidence="8" id="KW-1185">Reference proteome</keyword>
<dbReference type="PANTHER" id="PTHR43701">
    <property type="entry name" value="MEMBRANE TRANSPORTER PROTEIN MJ0441-RELATED"/>
    <property type="match status" value="1"/>
</dbReference>
<dbReference type="Pfam" id="PF01925">
    <property type="entry name" value="TauE"/>
    <property type="match status" value="1"/>
</dbReference>
<dbReference type="PANTHER" id="PTHR43701:SF2">
    <property type="entry name" value="MEMBRANE TRANSPORTER PROTEIN YJNA-RELATED"/>
    <property type="match status" value="1"/>
</dbReference>
<comment type="similarity">
    <text evidence="2 6">Belongs to the 4-toluene sulfonate uptake permease (TSUP) (TC 2.A.102) family.</text>
</comment>
<dbReference type="EMBL" id="FNUD01000002">
    <property type="protein sequence ID" value="SEE99075.1"/>
    <property type="molecule type" value="Genomic_DNA"/>
</dbReference>
<feature type="transmembrane region" description="Helical" evidence="6">
    <location>
        <begin position="154"/>
        <end position="177"/>
    </location>
</feature>